<accession>A0ACC1IP46</accession>
<sequence>MVDTTKVKGIGASVTSTFEQVKTAWSIPKGRRQLIAYMIICVLSFLPIILTAIVFAVSTSTPAARTAIYLFTLAFALVSIAYSTYLTRKRILRVLAKNKSLIPMQNQPQQQNQAPQSVPVHPTHRVDSAINAFNSEQRIYEQRENVSPTLASQSNLNYPMPQPSHANFLPYESLPAGAQADSQTNGLYMMPMVMPVPHNEQLQVRNQVSPNQQQPPRMNMPTAPAGTHPRDIPMVPLPLPPAPAQLNGSGATLPEIPTFQPIHISQSQFTTNSRAVPAAPPLPPNIASRTAEPTASAYNAVPAANTENVNQAHQSVSLNFGPASDNESGDESDDESVKLYSFDMVKVRSDNIQEEQSHQASSSSNNRRNHHDSFNTSSAMPSTSNINPLRQSQMNGEVNSHRAQIIPAAQLSSTQSSLIDLPSHGNAQTTATKTSKDKSKLRLSAFPPVSPEDGFIERWLHSSVQPEVPNPILHRIGQRKEATISVASSVPDLIIPDKFSQPEGSNIVKSAAAPTTTQKAQNEGMSIYGERGIMHLVDANEHSESVLDLPSDSGKLKPLDPSDVAAGISMDLMNLDEPILDSTDLTLRRPTLIDYQKKADAKRKMLKELDQGSERSESEIHYEQQQQHKHEQQQLSNVAIAADASHYFSAVSLPQTHNHIAAAAPAPVPPTIALRGINEENNEEDFLDSDSEDEAPGPMPQATARLSPAEDNHDVWRPASVNFDSLAAQLAKAIASSDGGHTSINSTNAAGLRESVMLHPKMQGSEHVSTSPNQLTTMFSRQQIGEHHRAAELTGRPSNSSESSDGDEYDISMEAPKMVQRQ</sequence>
<evidence type="ECO:0000313" key="2">
    <source>
        <dbReference type="Proteomes" id="UP001150581"/>
    </source>
</evidence>
<dbReference type="EMBL" id="JANBPG010000287">
    <property type="protein sequence ID" value="KAJ1897897.1"/>
    <property type="molecule type" value="Genomic_DNA"/>
</dbReference>
<comment type="caution">
    <text evidence="1">The sequence shown here is derived from an EMBL/GenBank/DDBJ whole genome shotgun (WGS) entry which is preliminary data.</text>
</comment>
<keyword evidence="2" id="KW-1185">Reference proteome</keyword>
<protein>
    <submittedName>
        <fullName evidence="1">Uncharacterized protein</fullName>
    </submittedName>
</protein>
<gene>
    <name evidence="1" type="ORF">LPJ66_003085</name>
</gene>
<name>A0ACC1IP46_9FUNG</name>
<organism evidence="1 2">
    <name type="scientific">Kickxella alabastrina</name>
    <dbReference type="NCBI Taxonomy" id="61397"/>
    <lineage>
        <taxon>Eukaryota</taxon>
        <taxon>Fungi</taxon>
        <taxon>Fungi incertae sedis</taxon>
        <taxon>Zoopagomycota</taxon>
        <taxon>Kickxellomycotina</taxon>
        <taxon>Kickxellomycetes</taxon>
        <taxon>Kickxellales</taxon>
        <taxon>Kickxellaceae</taxon>
        <taxon>Kickxella</taxon>
    </lineage>
</organism>
<dbReference type="Proteomes" id="UP001150581">
    <property type="component" value="Unassembled WGS sequence"/>
</dbReference>
<proteinExistence type="predicted"/>
<reference evidence="1" key="1">
    <citation type="submission" date="2022-07" db="EMBL/GenBank/DDBJ databases">
        <title>Phylogenomic reconstructions and comparative analyses of Kickxellomycotina fungi.</title>
        <authorList>
            <person name="Reynolds N.K."/>
            <person name="Stajich J.E."/>
            <person name="Barry K."/>
            <person name="Grigoriev I.V."/>
            <person name="Crous P."/>
            <person name="Smith M.E."/>
        </authorList>
    </citation>
    <scope>NUCLEOTIDE SEQUENCE</scope>
    <source>
        <strain evidence="1">Benny 63K</strain>
    </source>
</reference>
<evidence type="ECO:0000313" key="1">
    <source>
        <dbReference type="EMBL" id="KAJ1897897.1"/>
    </source>
</evidence>